<keyword evidence="3" id="KW-1185">Reference proteome</keyword>
<gene>
    <name evidence="2" type="ORF">E2C01_065564</name>
</gene>
<sequence>MMSFVELLNSVWGKGLSEEIVCKSFSTTGVFPVDRNKFDVSRLSRSKVEAYNQWILAGRPKTGEGIPIVPPPQEEETEDVIMLGTSKSKHSTLLGKTCTLLPRVTHPSPCSSGKPDYTVPKSSRTCRGKTVQTKKSLEQIISDQQRPHQAKKPGARRMLGKGATVLTHEEVISSIEEREKAQMEKETKKKQRAKN</sequence>
<accession>A0A5B7HJ67</accession>
<evidence type="ECO:0000256" key="1">
    <source>
        <dbReference type="SAM" id="MobiDB-lite"/>
    </source>
</evidence>
<dbReference type="AlphaFoldDB" id="A0A5B7HJ67"/>
<feature type="region of interest" description="Disordered" evidence="1">
    <location>
        <begin position="109"/>
        <end position="195"/>
    </location>
</feature>
<evidence type="ECO:0000313" key="3">
    <source>
        <dbReference type="Proteomes" id="UP000324222"/>
    </source>
</evidence>
<name>A0A5B7HJ67_PORTR</name>
<feature type="compositionally biased region" description="Basic and acidic residues" evidence="1">
    <location>
        <begin position="167"/>
        <end position="187"/>
    </location>
</feature>
<dbReference type="Proteomes" id="UP000324222">
    <property type="component" value="Unassembled WGS sequence"/>
</dbReference>
<dbReference type="EMBL" id="VSRR010032642">
    <property type="protein sequence ID" value="MPC71292.1"/>
    <property type="molecule type" value="Genomic_DNA"/>
</dbReference>
<organism evidence="2 3">
    <name type="scientific">Portunus trituberculatus</name>
    <name type="common">Swimming crab</name>
    <name type="synonym">Neptunus trituberculatus</name>
    <dbReference type="NCBI Taxonomy" id="210409"/>
    <lineage>
        <taxon>Eukaryota</taxon>
        <taxon>Metazoa</taxon>
        <taxon>Ecdysozoa</taxon>
        <taxon>Arthropoda</taxon>
        <taxon>Crustacea</taxon>
        <taxon>Multicrustacea</taxon>
        <taxon>Malacostraca</taxon>
        <taxon>Eumalacostraca</taxon>
        <taxon>Eucarida</taxon>
        <taxon>Decapoda</taxon>
        <taxon>Pleocyemata</taxon>
        <taxon>Brachyura</taxon>
        <taxon>Eubrachyura</taxon>
        <taxon>Portunoidea</taxon>
        <taxon>Portunidae</taxon>
        <taxon>Portuninae</taxon>
        <taxon>Portunus</taxon>
    </lineage>
</organism>
<comment type="caution">
    <text evidence="2">The sequence shown here is derived from an EMBL/GenBank/DDBJ whole genome shotgun (WGS) entry which is preliminary data.</text>
</comment>
<feature type="compositionally biased region" description="Polar residues" evidence="1">
    <location>
        <begin position="120"/>
        <end position="144"/>
    </location>
</feature>
<reference evidence="2 3" key="1">
    <citation type="submission" date="2019-05" db="EMBL/GenBank/DDBJ databases">
        <title>Another draft genome of Portunus trituberculatus and its Hox gene families provides insights of decapod evolution.</title>
        <authorList>
            <person name="Jeong J.-H."/>
            <person name="Song I."/>
            <person name="Kim S."/>
            <person name="Choi T."/>
            <person name="Kim D."/>
            <person name="Ryu S."/>
            <person name="Kim W."/>
        </authorList>
    </citation>
    <scope>NUCLEOTIDE SEQUENCE [LARGE SCALE GENOMIC DNA]</scope>
    <source>
        <tissue evidence="2">Muscle</tissue>
    </source>
</reference>
<proteinExistence type="predicted"/>
<feature type="compositionally biased region" description="Basic residues" evidence="1">
    <location>
        <begin position="148"/>
        <end position="159"/>
    </location>
</feature>
<evidence type="ECO:0000313" key="2">
    <source>
        <dbReference type="EMBL" id="MPC71292.1"/>
    </source>
</evidence>
<protein>
    <submittedName>
        <fullName evidence="2">Uncharacterized protein</fullName>
    </submittedName>
</protein>